<dbReference type="NCBIfam" id="TIGR00027">
    <property type="entry name" value="mthyl_TIGR00027"/>
    <property type="match status" value="1"/>
</dbReference>
<dbReference type="InterPro" id="IPR011610">
    <property type="entry name" value="SAM_mthyl_Trfase_ML2640-like"/>
</dbReference>
<reference evidence="7 8" key="1">
    <citation type="submission" date="2018-12" db="EMBL/GenBank/DDBJ databases">
        <authorList>
            <consortium name="Pathogen Informatics"/>
        </authorList>
    </citation>
    <scope>NUCLEOTIDE SEQUENCE [LARGE SCALE GENOMIC DNA]</scope>
    <source>
        <strain evidence="7 8">NCTC10741</strain>
    </source>
</reference>
<gene>
    <name evidence="7" type="ORF">NCTC10741_02061</name>
</gene>
<dbReference type="RefSeq" id="WP_126196087.1">
    <property type="nucleotide sequence ID" value="NZ_CP085954.1"/>
</dbReference>
<evidence type="ECO:0000313" key="8">
    <source>
        <dbReference type="Proteomes" id="UP000271626"/>
    </source>
</evidence>
<name>A0A3P8KFX7_TSUPA</name>
<dbReference type="PANTHER" id="PTHR43619">
    <property type="entry name" value="S-ADENOSYL-L-METHIONINE-DEPENDENT METHYLTRANSFERASE YKTD-RELATED"/>
    <property type="match status" value="1"/>
</dbReference>
<proteinExistence type="inferred from homology"/>
<dbReference type="EMBL" id="LR131273">
    <property type="protein sequence ID" value="VDR38928.1"/>
    <property type="molecule type" value="Genomic_DNA"/>
</dbReference>
<evidence type="ECO:0000256" key="1">
    <source>
        <dbReference type="ARBA" id="ARBA00003907"/>
    </source>
</evidence>
<comment type="function">
    <text evidence="1 6">Exhibits S-adenosyl-L-methionine-dependent methyltransferase activity.</text>
</comment>
<evidence type="ECO:0000256" key="6">
    <source>
        <dbReference type="RuleBase" id="RU362030"/>
    </source>
</evidence>
<dbReference type="OrthoDB" id="9806164at2"/>
<dbReference type="PANTHER" id="PTHR43619:SF2">
    <property type="entry name" value="S-ADENOSYL-L-METHIONINE-DEPENDENT METHYLTRANSFERASES SUPERFAMILY PROTEIN"/>
    <property type="match status" value="1"/>
</dbReference>
<evidence type="ECO:0000256" key="3">
    <source>
        <dbReference type="ARBA" id="ARBA00022603"/>
    </source>
</evidence>
<dbReference type="GO" id="GO:0008168">
    <property type="term" value="F:methyltransferase activity"/>
    <property type="evidence" value="ECO:0007669"/>
    <property type="project" value="UniProtKB-UniRule"/>
</dbReference>
<dbReference type="SUPFAM" id="SSF53335">
    <property type="entry name" value="S-adenosyl-L-methionine-dependent methyltransferases"/>
    <property type="match status" value="1"/>
</dbReference>
<dbReference type="Pfam" id="PF04072">
    <property type="entry name" value="LCM"/>
    <property type="match status" value="1"/>
</dbReference>
<comment type="similarity">
    <text evidence="2 6">Belongs to the UPF0677 family.</text>
</comment>
<protein>
    <recommendedName>
        <fullName evidence="6">S-adenosyl-L-methionine-dependent methyltransferase</fullName>
        <ecNumber evidence="6">2.1.1.-</ecNumber>
    </recommendedName>
</protein>
<evidence type="ECO:0000256" key="2">
    <source>
        <dbReference type="ARBA" id="ARBA00008138"/>
    </source>
</evidence>
<accession>A0A3P8KFX7</accession>
<dbReference type="Gene3D" id="3.40.50.150">
    <property type="entry name" value="Vaccinia Virus protein VP39"/>
    <property type="match status" value="1"/>
</dbReference>
<evidence type="ECO:0000256" key="5">
    <source>
        <dbReference type="ARBA" id="ARBA00022691"/>
    </source>
</evidence>
<evidence type="ECO:0000313" key="7">
    <source>
        <dbReference type="EMBL" id="VDR38928.1"/>
    </source>
</evidence>
<keyword evidence="3 6" id="KW-0489">Methyltransferase</keyword>
<dbReference type="Proteomes" id="UP000271626">
    <property type="component" value="Chromosome"/>
</dbReference>
<dbReference type="InterPro" id="IPR007213">
    <property type="entry name" value="Ppm1/Ppm2/Tcmp"/>
</dbReference>
<sequence length="304" mass="32190">MTDSTRTDGDTWTITTSVGFTALLVAAARAVENERPDALAHDPYARVFLEAAGDPRAIALADAGDGAGNPMAATRHLGVRTRFFDEFVLRAVDAGVRQVVILAAGLDSRAYRLDLPAATVVYELDQPQVLAFKEDALAARGATPVAGLRHVPVDLRDDWPVALRASGFDGAAPTAWLVEGLLPYLPAAAQSLLFERIVEHSAPGSRVAVEGQNGPLDLAGFRAITEKYSQPGNPLGDFDVTSLFVADEDRADPAEFLTAHGWRVERAGNPVELGRGYGVEDTVPADAEVLSASIGYFTAELPAG</sequence>
<evidence type="ECO:0000256" key="4">
    <source>
        <dbReference type="ARBA" id="ARBA00022679"/>
    </source>
</evidence>
<dbReference type="AlphaFoldDB" id="A0A3P8KFX7"/>
<dbReference type="GO" id="GO:0032259">
    <property type="term" value="P:methylation"/>
    <property type="evidence" value="ECO:0007669"/>
    <property type="project" value="UniProtKB-KW"/>
</dbReference>
<keyword evidence="4 7" id="KW-0808">Transferase</keyword>
<dbReference type="EC" id="2.1.1.-" evidence="6"/>
<organism evidence="7 8">
    <name type="scientific">Tsukamurella paurometabola</name>
    <name type="common">Corynebacterium paurometabolum</name>
    <dbReference type="NCBI Taxonomy" id="2061"/>
    <lineage>
        <taxon>Bacteria</taxon>
        <taxon>Bacillati</taxon>
        <taxon>Actinomycetota</taxon>
        <taxon>Actinomycetes</taxon>
        <taxon>Mycobacteriales</taxon>
        <taxon>Tsukamurellaceae</taxon>
        <taxon>Tsukamurella</taxon>
    </lineage>
</organism>
<keyword evidence="5 6" id="KW-0949">S-adenosyl-L-methionine</keyword>
<dbReference type="InterPro" id="IPR029063">
    <property type="entry name" value="SAM-dependent_MTases_sf"/>
</dbReference>